<feature type="compositionally biased region" description="Low complexity" evidence="1">
    <location>
        <begin position="7"/>
        <end position="16"/>
    </location>
</feature>
<accession>A0AAD5PIF4</accession>
<feature type="compositionally biased region" description="Basic residues" evidence="1">
    <location>
        <begin position="235"/>
        <end position="244"/>
    </location>
</feature>
<dbReference type="Proteomes" id="UP001209540">
    <property type="component" value="Unassembled WGS sequence"/>
</dbReference>
<feature type="region of interest" description="Disordered" evidence="1">
    <location>
        <begin position="1"/>
        <end position="117"/>
    </location>
</feature>
<feature type="compositionally biased region" description="Low complexity" evidence="1">
    <location>
        <begin position="169"/>
        <end position="192"/>
    </location>
</feature>
<name>A0AAD5PIF4_9FUNG</name>
<evidence type="ECO:0000313" key="2">
    <source>
        <dbReference type="EMBL" id="KAI9275964.1"/>
    </source>
</evidence>
<feature type="region of interest" description="Disordered" evidence="1">
    <location>
        <begin position="233"/>
        <end position="256"/>
    </location>
</feature>
<reference evidence="2" key="2">
    <citation type="submission" date="2023-02" db="EMBL/GenBank/DDBJ databases">
        <authorList>
            <consortium name="DOE Joint Genome Institute"/>
            <person name="Mondo S.J."/>
            <person name="Chang Y."/>
            <person name="Wang Y."/>
            <person name="Ahrendt S."/>
            <person name="Andreopoulos W."/>
            <person name="Barry K."/>
            <person name="Beard J."/>
            <person name="Benny G.L."/>
            <person name="Blankenship S."/>
            <person name="Bonito G."/>
            <person name="Cuomo C."/>
            <person name="Desiro A."/>
            <person name="Gervers K.A."/>
            <person name="Hundley H."/>
            <person name="Kuo A."/>
            <person name="LaButti K."/>
            <person name="Lang B.F."/>
            <person name="Lipzen A."/>
            <person name="O'Donnell K."/>
            <person name="Pangilinan J."/>
            <person name="Reynolds N."/>
            <person name="Sandor L."/>
            <person name="Smith M.W."/>
            <person name="Tsang A."/>
            <person name="Grigoriev I.V."/>
            <person name="Stajich J.E."/>
            <person name="Spatafora J.W."/>
        </authorList>
    </citation>
    <scope>NUCLEOTIDE SEQUENCE</scope>
    <source>
        <strain evidence="2">RSA 2281</strain>
    </source>
</reference>
<gene>
    <name evidence="2" type="ORF">BDA99DRAFT_200111</name>
</gene>
<organism evidence="2 3">
    <name type="scientific">Phascolomyces articulosus</name>
    <dbReference type="NCBI Taxonomy" id="60185"/>
    <lineage>
        <taxon>Eukaryota</taxon>
        <taxon>Fungi</taxon>
        <taxon>Fungi incertae sedis</taxon>
        <taxon>Mucoromycota</taxon>
        <taxon>Mucoromycotina</taxon>
        <taxon>Mucoromycetes</taxon>
        <taxon>Mucorales</taxon>
        <taxon>Lichtheimiaceae</taxon>
        <taxon>Phascolomyces</taxon>
    </lineage>
</organism>
<keyword evidence="3" id="KW-1185">Reference proteome</keyword>
<reference evidence="2" key="1">
    <citation type="journal article" date="2022" name="IScience">
        <title>Evolution of zygomycete secretomes and the origins of terrestrial fungal ecologies.</title>
        <authorList>
            <person name="Chang Y."/>
            <person name="Wang Y."/>
            <person name="Mondo S."/>
            <person name="Ahrendt S."/>
            <person name="Andreopoulos W."/>
            <person name="Barry K."/>
            <person name="Beard J."/>
            <person name="Benny G.L."/>
            <person name="Blankenship S."/>
            <person name="Bonito G."/>
            <person name="Cuomo C."/>
            <person name="Desiro A."/>
            <person name="Gervers K.A."/>
            <person name="Hundley H."/>
            <person name="Kuo A."/>
            <person name="LaButti K."/>
            <person name="Lang B.F."/>
            <person name="Lipzen A."/>
            <person name="O'Donnell K."/>
            <person name="Pangilinan J."/>
            <person name="Reynolds N."/>
            <person name="Sandor L."/>
            <person name="Smith M.E."/>
            <person name="Tsang A."/>
            <person name="Grigoriev I.V."/>
            <person name="Stajich J.E."/>
            <person name="Spatafora J.W."/>
        </authorList>
    </citation>
    <scope>NUCLEOTIDE SEQUENCE</scope>
    <source>
        <strain evidence="2">RSA 2281</strain>
    </source>
</reference>
<proteinExistence type="predicted"/>
<feature type="compositionally biased region" description="Basic residues" evidence="1">
    <location>
        <begin position="77"/>
        <end position="86"/>
    </location>
</feature>
<comment type="caution">
    <text evidence="2">The sequence shown here is derived from an EMBL/GenBank/DDBJ whole genome shotgun (WGS) entry which is preliminary data.</text>
</comment>
<sequence>MNPPLNPSTSSSSLSTRGTTAWHDGTIDERAQQQQQPMYINESESGIEASVSSEDNGDDDDQSQRTDEPSLIQRAVRSARRSSHLHRQQDFMKLYNTTNKNKKKHGTSSSTTTKGGGIEQTSMLQQLESLPQQEQAMAIAGIENATHGHGIGGIDESRITATEEERVPSSSSSTQSHPNSTIAHHQQQQQQHDIPTPSSGYDGDTEGTLLDQQEQLHRHHQSLHEQLVHYSQLHQRGHHHHHHHPVEVSSGNVSSS</sequence>
<feature type="region of interest" description="Disordered" evidence="1">
    <location>
        <begin position="161"/>
        <end position="207"/>
    </location>
</feature>
<dbReference type="AlphaFoldDB" id="A0AAD5PIF4"/>
<feature type="compositionally biased region" description="Polar residues" evidence="1">
    <location>
        <begin position="32"/>
        <end position="54"/>
    </location>
</feature>
<protein>
    <submittedName>
        <fullName evidence="2">Uncharacterized protein</fullName>
    </submittedName>
</protein>
<dbReference type="EMBL" id="JAIXMP010000003">
    <property type="protein sequence ID" value="KAI9275964.1"/>
    <property type="molecule type" value="Genomic_DNA"/>
</dbReference>
<evidence type="ECO:0000313" key="3">
    <source>
        <dbReference type="Proteomes" id="UP001209540"/>
    </source>
</evidence>
<evidence type="ECO:0000256" key="1">
    <source>
        <dbReference type="SAM" id="MobiDB-lite"/>
    </source>
</evidence>